<dbReference type="InterPro" id="IPR050500">
    <property type="entry name" value="Phos_Acetyltrans/Butyryltrans"/>
</dbReference>
<evidence type="ECO:0000256" key="4">
    <source>
        <dbReference type="ARBA" id="ARBA00012707"/>
    </source>
</evidence>
<comment type="similarity">
    <text evidence="3">Belongs to the phosphate acetyltransferase and butyryltransferase family.</text>
</comment>
<dbReference type="EMBL" id="FOHG01000003">
    <property type="protein sequence ID" value="SES68779.1"/>
    <property type="molecule type" value="Genomic_DNA"/>
</dbReference>
<evidence type="ECO:0000259" key="9">
    <source>
        <dbReference type="Pfam" id="PF01515"/>
    </source>
</evidence>
<sequence length="331" mass="35287">MDVLKDFKEKAASNLQTIIFAEGDDERIIRAAAEVEAEKIAKIIILAEAESIQKQAEEYGVDLSGIEIINPEKSEYIAEFTDEFYELRKHKGIAKEEAEKIVKDPLYFATMMIYTNKADGMVAGAANATGNVLRPAFQIVKTAEGISTVSSAIIMVLKDKSFGEDGVLVVSDCAVNPAPNSDQLAEIAITTADTTKRLLGFEPRVAMLSFSTMGSAKHENVDNVRNAVGIAHKNAPHLKIDGEMQADAALVESVGSRKAPGSEIAGKANVLIFPDLQSGNIGYKLVQRLAGADAVGPILQGLAAPINDLSRGCSVDDVVNLTAITAVQAQN</sequence>
<evidence type="ECO:0000256" key="6">
    <source>
        <dbReference type="ARBA" id="ARBA00022679"/>
    </source>
</evidence>
<evidence type="ECO:0000256" key="2">
    <source>
        <dbReference type="ARBA" id="ARBA00004989"/>
    </source>
</evidence>
<evidence type="ECO:0000313" key="19">
    <source>
        <dbReference type="Proteomes" id="UP000324896"/>
    </source>
</evidence>
<organism evidence="10 19">
    <name type="scientific">Halanaerobium congolense</name>
    <dbReference type="NCBI Taxonomy" id="54121"/>
    <lineage>
        <taxon>Bacteria</taxon>
        <taxon>Bacillati</taxon>
        <taxon>Bacillota</taxon>
        <taxon>Clostridia</taxon>
        <taxon>Halanaerobiales</taxon>
        <taxon>Halanaerobiaceae</taxon>
        <taxon>Halanaerobium</taxon>
    </lineage>
</organism>
<accession>A0A1G6HQT3</accession>
<evidence type="ECO:0000256" key="8">
    <source>
        <dbReference type="ARBA" id="ARBA00031108"/>
    </source>
</evidence>
<evidence type="ECO:0000313" key="10">
    <source>
        <dbReference type="EMBL" id="SDB96503.1"/>
    </source>
</evidence>
<evidence type="ECO:0000313" key="17">
    <source>
        <dbReference type="Proteomes" id="UP000199519"/>
    </source>
</evidence>
<dbReference type="InterPro" id="IPR002505">
    <property type="entry name" value="PTA_PTB"/>
</dbReference>
<evidence type="ECO:0000256" key="7">
    <source>
        <dbReference type="ARBA" id="ARBA00023315"/>
    </source>
</evidence>
<proteinExistence type="inferred from homology"/>
<dbReference type="Gene3D" id="3.40.50.10750">
    <property type="entry name" value="Isocitrate/Isopropylmalate dehydrogenase-like"/>
    <property type="match status" value="1"/>
</dbReference>
<dbReference type="SUPFAM" id="SSF53659">
    <property type="entry name" value="Isocitrate/Isopropylmalate dehydrogenase-like"/>
    <property type="match status" value="1"/>
</dbReference>
<dbReference type="PANTHER" id="PTHR43356:SF3">
    <property type="entry name" value="PHOSPHATE ACETYLTRANSFERASE"/>
    <property type="match status" value="1"/>
</dbReference>
<dbReference type="InterPro" id="IPR004614">
    <property type="entry name" value="P_AcTrfase"/>
</dbReference>
<gene>
    <name evidence="14" type="ORF">C7954_101101</name>
    <name evidence="10" type="ORF">SAMN04488597_10187</name>
    <name evidence="11" type="ORF">SAMN04488598_10386</name>
    <name evidence="13" type="ORF">SAMN04515652_10385</name>
    <name evidence="12" type="ORF">SAMN04515654_101187</name>
</gene>
<evidence type="ECO:0000313" key="18">
    <source>
        <dbReference type="Proteomes" id="UP000295472"/>
    </source>
</evidence>
<evidence type="ECO:0000256" key="5">
    <source>
        <dbReference type="ARBA" id="ARBA00021528"/>
    </source>
</evidence>
<dbReference type="Proteomes" id="UP000295472">
    <property type="component" value="Unassembled WGS sequence"/>
</dbReference>
<dbReference type="PANTHER" id="PTHR43356">
    <property type="entry name" value="PHOSPHATE ACETYLTRANSFERASE"/>
    <property type="match status" value="1"/>
</dbReference>
<dbReference type="Gene3D" id="3.40.50.10950">
    <property type="match status" value="1"/>
</dbReference>
<comment type="catalytic activity">
    <reaction evidence="1">
        <text>acetyl-CoA + phosphate = acetyl phosphate + CoA</text>
        <dbReference type="Rhea" id="RHEA:19521"/>
        <dbReference type="ChEBI" id="CHEBI:22191"/>
        <dbReference type="ChEBI" id="CHEBI:43474"/>
        <dbReference type="ChEBI" id="CHEBI:57287"/>
        <dbReference type="ChEBI" id="CHEBI:57288"/>
        <dbReference type="EC" id="2.3.1.8"/>
    </reaction>
</comment>
<dbReference type="Proteomes" id="UP000198945">
    <property type="component" value="Unassembled WGS sequence"/>
</dbReference>
<dbReference type="GO" id="GO:0008959">
    <property type="term" value="F:phosphate acetyltransferase activity"/>
    <property type="evidence" value="ECO:0007669"/>
    <property type="project" value="UniProtKB-EC"/>
</dbReference>
<dbReference type="InterPro" id="IPR042112">
    <property type="entry name" value="P_AcTrfase_dom2"/>
</dbReference>
<keyword evidence="6 10" id="KW-0808">Transferase</keyword>
<dbReference type="InterPro" id="IPR042113">
    <property type="entry name" value="P_AcTrfase_dom1"/>
</dbReference>
<dbReference type="InterPro" id="IPR012147">
    <property type="entry name" value="P_Ac_Bu_trans"/>
</dbReference>
<dbReference type="Proteomes" id="UP000324896">
    <property type="component" value="Unassembled WGS sequence"/>
</dbReference>
<dbReference type="Proteomes" id="UP000199519">
    <property type="component" value="Unassembled WGS sequence"/>
</dbReference>
<dbReference type="EMBL" id="FNBJ01000003">
    <property type="protein sequence ID" value="SDE89433.1"/>
    <property type="molecule type" value="Genomic_DNA"/>
</dbReference>
<dbReference type="AlphaFoldDB" id="A0A1G6HQT3"/>
<evidence type="ECO:0000313" key="13">
    <source>
        <dbReference type="EMBL" id="SES68779.1"/>
    </source>
</evidence>
<evidence type="ECO:0000256" key="1">
    <source>
        <dbReference type="ARBA" id="ARBA00000705"/>
    </source>
</evidence>
<reference evidence="15 17" key="2">
    <citation type="submission" date="2016-10" db="EMBL/GenBank/DDBJ databases">
        <authorList>
            <person name="Varghese N."/>
            <person name="Submissions S."/>
        </authorList>
    </citation>
    <scope>NUCLEOTIDE SEQUENCE [LARGE SCALE GENOMIC DNA]</scope>
    <source>
        <strain evidence="10 19">WG10</strain>
        <strain evidence="11 17">WG2</strain>
        <strain evidence="13 15">WG5</strain>
    </source>
</reference>
<dbReference type="NCBIfam" id="NF007233">
    <property type="entry name" value="PRK09653.1"/>
    <property type="match status" value="1"/>
</dbReference>
<dbReference type="GeneID" id="57011516"/>
<evidence type="ECO:0000313" key="15">
    <source>
        <dbReference type="Proteomes" id="UP000198612"/>
    </source>
</evidence>
<reference evidence="14 18" key="3">
    <citation type="submission" date="2019-03" db="EMBL/GenBank/DDBJ databases">
        <title>Subsurface microbial communities from deep shales in Ohio and West Virginia, USA.</title>
        <authorList>
            <person name="Wrighton K."/>
        </authorList>
    </citation>
    <scope>NUCLEOTIDE SEQUENCE [LARGE SCALE GENOMIC DNA]</scope>
    <source>
        <strain evidence="14 18">DSMZ 11287</strain>
    </source>
</reference>
<comment type="pathway">
    <text evidence="2">Metabolic intermediate biosynthesis; acetyl-CoA biosynthesis; acetyl-CoA from acetate: step 2/2.</text>
</comment>
<dbReference type="Proteomes" id="UP000198612">
    <property type="component" value="Unassembled WGS sequence"/>
</dbReference>
<dbReference type="EMBL" id="SOEF01000001">
    <property type="protein sequence ID" value="TDX48133.1"/>
    <property type="molecule type" value="Genomic_DNA"/>
</dbReference>
<evidence type="ECO:0000313" key="12">
    <source>
        <dbReference type="EMBL" id="SDI07644.1"/>
    </source>
</evidence>
<dbReference type="NCBIfam" id="NF004167">
    <property type="entry name" value="PRK05632.1"/>
    <property type="match status" value="1"/>
</dbReference>
<dbReference type="PIRSF" id="PIRSF000428">
    <property type="entry name" value="P_Ac_trans"/>
    <property type="match status" value="1"/>
</dbReference>
<dbReference type="EC" id="2.3.1.8" evidence="4"/>
<dbReference type="EMBL" id="FNEH01000001">
    <property type="protein sequence ID" value="SDI07644.1"/>
    <property type="molecule type" value="Genomic_DNA"/>
</dbReference>
<name>A0A1G6HQT3_9FIRM</name>
<dbReference type="EMBL" id="FMYT01000001">
    <property type="protein sequence ID" value="SDB96503.1"/>
    <property type="molecule type" value="Genomic_DNA"/>
</dbReference>
<evidence type="ECO:0000313" key="14">
    <source>
        <dbReference type="EMBL" id="TDX48133.1"/>
    </source>
</evidence>
<keyword evidence="17" id="KW-1185">Reference proteome</keyword>
<evidence type="ECO:0000313" key="16">
    <source>
        <dbReference type="Proteomes" id="UP000198945"/>
    </source>
</evidence>
<dbReference type="NCBIfam" id="TIGR00651">
    <property type="entry name" value="pta"/>
    <property type="match status" value="1"/>
</dbReference>
<dbReference type="RefSeq" id="WP_089716464.1">
    <property type="nucleotide sequence ID" value="NZ_FMYT01000001.1"/>
</dbReference>
<reference evidence="12 16" key="1">
    <citation type="submission" date="2016-10" db="EMBL/GenBank/DDBJ databases">
        <authorList>
            <person name="de Groot N.N."/>
        </authorList>
    </citation>
    <scope>NUCLEOTIDE SEQUENCE [LARGE SCALE GENOMIC DNA]</scope>
    <source>
        <strain evidence="12 16">WG7</strain>
    </source>
</reference>
<protein>
    <recommendedName>
        <fullName evidence="5">Phosphate acetyltransferase</fullName>
        <ecNumber evidence="4">2.3.1.8</ecNumber>
    </recommendedName>
    <alternativeName>
        <fullName evidence="8">Phosphotransacetylase</fullName>
    </alternativeName>
</protein>
<evidence type="ECO:0000313" key="11">
    <source>
        <dbReference type="EMBL" id="SDE89433.1"/>
    </source>
</evidence>
<feature type="domain" description="Phosphate acetyl/butaryl transferase" evidence="9">
    <location>
        <begin position="4"/>
        <end position="326"/>
    </location>
</feature>
<evidence type="ECO:0000256" key="3">
    <source>
        <dbReference type="ARBA" id="ARBA00005656"/>
    </source>
</evidence>
<keyword evidence="7" id="KW-0012">Acyltransferase</keyword>
<dbReference type="Pfam" id="PF01515">
    <property type="entry name" value="PTA_PTB"/>
    <property type="match status" value="1"/>
</dbReference>